<organism evidence="2 3">
    <name type="scientific">Lasius platythorax</name>
    <dbReference type="NCBI Taxonomy" id="488582"/>
    <lineage>
        <taxon>Eukaryota</taxon>
        <taxon>Metazoa</taxon>
        <taxon>Ecdysozoa</taxon>
        <taxon>Arthropoda</taxon>
        <taxon>Hexapoda</taxon>
        <taxon>Insecta</taxon>
        <taxon>Pterygota</taxon>
        <taxon>Neoptera</taxon>
        <taxon>Endopterygota</taxon>
        <taxon>Hymenoptera</taxon>
        <taxon>Apocrita</taxon>
        <taxon>Aculeata</taxon>
        <taxon>Formicoidea</taxon>
        <taxon>Formicidae</taxon>
        <taxon>Formicinae</taxon>
        <taxon>Lasius</taxon>
        <taxon>Lasius</taxon>
    </lineage>
</organism>
<protein>
    <submittedName>
        <fullName evidence="2">Uncharacterized protein</fullName>
    </submittedName>
</protein>
<evidence type="ECO:0000313" key="3">
    <source>
        <dbReference type="Proteomes" id="UP001497644"/>
    </source>
</evidence>
<dbReference type="EMBL" id="OZ034830">
    <property type="protein sequence ID" value="CAL1687286.1"/>
    <property type="molecule type" value="Genomic_DNA"/>
</dbReference>
<gene>
    <name evidence="2" type="ORF">LPLAT_LOCUS12517</name>
</gene>
<dbReference type="AlphaFoldDB" id="A0AAV2P5R6"/>
<sequence length="71" mass="7642">MARNGREGCESKKPILPPQCISGGMNISRPRSPRVAVLSRSEPSDFTRPAAAIGEIEFASIVKETRTACLV</sequence>
<evidence type="ECO:0000256" key="1">
    <source>
        <dbReference type="SAM" id="MobiDB-lite"/>
    </source>
</evidence>
<evidence type="ECO:0000313" key="2">
    <source>
        <dbReference type="EMBL" id="CAL1687286.1"/>
    </source>
</evidence>
<feature type="region of interest" description="Disordered" evidence="1">
    <location>
        <begin position="1"/>
        <end position="31"/>
    </location>
</feature>
<proteinExistence type="predicted"/>
<keyword evidence="3" id="KW-1185">Reference proteome</keyword>
<feature type="compositionally biased region" description="Basic and acidic residues" evidence="1">
    <location>
        <begin position="1"/>
        <end position="13"/>
    </location>
</feature>
<dbReference type="Proteomes" id="UP001497644">
    <property type="component" value="Chromosome 7"/>
</dbReference>
<accession>A0AAV2P5R6</accession>
<reference evidence="2" key="1">
    <citation type="submission" date="2024-04" db="EMBL/GenBank/DDBJ databases">
        <authorList>
            <consortium name="Molecular Ecology Group"/>
        </authorList>
    </citation>
    <scope>NUCLEOTIDE SEQUENCE</scope>
</reference>
<name>A0AAV2P5R6_9HYME</name>